<evidence type="ECO:0000313" key="3">
    <source>
        <dbReference type="Proteomes" id="UP001583177"/>
    </source>
</evidence>
<dbReference type="Proteomes" id="UP001583177">
    <property type="component" value="Unassembled WGS sequence"/>
</dbReference>
<accession>A0ABR3XK00</accession>
<feature type="compositionally biased region" description="Basic residues" evidence="1">
    <location>
        <begin position="102"/>
        <end position="112"/>
    </location>
</feature>
<protein>
    <submittedName>
        <fullName evidence="2">Uncharacterized protein</fullName>
    </submittedName>
</protein>
<proteinExistence type="predicted"/>
<evidence type="ECO:0000313" key="2">
    <source>
        <dbReference type="EMBL" id="KAL1876303.1"/>
    </source>
</evidence>
<comment type="caution">
    <text evidence="2">The sequence shown here is derived from an EMBL/GenBank/DDBJ whole genome shotgun (WGS) entry which is preliminary data.</text>
</comment>
<dbReference type="EMBL" id="JAWRVE010000017">
    <property type="protein sequence ID" value="KAL1876303.1"/>
    <property type="molecule type" value="Genomic_DNA"/>
</dbReference>
<reference evidence="2 3" key="1">
    <citation type="journal article" date="2024" name="IMA Fungus">
        <title>IMA Genome - F19 : A genome assembly and annotation guide to empower mycologists, including annotated draft genome sequences of Ceratocystis pirilliformis, Diaporthe australafricana, Fusarium ophioides, Paecilomyces lecythidis, and Sporothrix stenoceras.</title>
        <authorList>
            <person name="Aylward J."/>
            <person name="Wilson A.M."/>
            <person name="Visagie C.M."/>
            <person name="Spraker J."/>
            <person name="Barnes I."/>
            <person name="Buitendag C."/>
            <person name="Ceriani C."/>
            <person name="Del Mar Angel L."/>
            <person name="du Plessis D."/>
            <person name="Fuchs T."/>
            <person name="Gasser K."/>
            <person name="Kramer D."/>
            <person name="Li W."/>
            <person name="Munsamy K."/>
            <person name="Piso A."/>
            <person name="Price J.L."/>
            <person name="Sonnekus B."/>
            <person name="Thomas C."/>
            <person name="van der Nest A."/>
            <person name="van Dijk A."/>
            <person name="van Heerden A."/>
            <person name="van Vuuren N."/>
            <person name="Yilmaz N."/>
            <person name="Duong T.A."/>
            <person name="van der Merwe N.A."/>
            <person name="Wingfield M.J."/>
            <person name="Wingfield B.D."/>
        </authorList>
    </citation>
    <scope>NUCLEOTIDE SEQUENCE [LARGE SCALE GENOMIC DNA]</scope>
    <source>
        <strain evidence="2 3">CMW 18300</strain>
    </source>
</reference>
<organism evidence="2 3">
    <name type="scientific">Diaporthe australafricana</name>
    <dbReference type="NCBI Taxonomy" id="127596"/>
    <lineage>
        <taxon>Eukaryota</taxon>
        <taxon>Fungi</taxon>
        <taxon>Dikarya</taxon>
        <taxon>Ascomycota</taxon>
        <taxon>Pezizomycotina</taxon>
        <taxon>Sordariomycetes</taxon>
        <taxon>Sordariomycetidae</taxon>
        <taxon>Diaporthales</taxon>
        <taxon>Diaporthaceae</taxon>
        <taxon>Diaporthe</taxon>
    </lineage>
</organism>
<sequence length="128" mass="13717">MPAASNKDGPAAYGLTPREIEVTVKAMMTHVDNNVKPDFEKLAKMSNYQNATAAARNWYHVATKLKAAASKVDGEDGASNTNEDKKAGKREAADDPVAPPAKRGRGRGRPKKPVQPTTEEDEAEAGEI</sequence>
<gene>
    <name evidence="2" type="ORF">Daus18300_002932</name>
</gene>
<feature type="region of interest" description="Disordered" evidence="1">
    <location>
        <begin position="67"/>
        <end position="128"/>
    </location>
</feature>
<feature type="compositionally biased region" description="Acidic residues" evidence="1">
    <location>
        <begin position="118"/>
        <end position="128"/>
    </location>
</feature>
<feature type="compositionally biased region" description="Basic and acidic residues" evidence="1">
    <location>
        <begin position="82"/>
        <end position="93"/>
    </location>
</feature>
<name>A0ABR3XK00_9PEZI</name>
<keyword evidence="3" id="KW-1185">Reference proteome</keyword>
<evidence type="ECO:0000256" key="1">
    <source>
        <dbReference type="SAM" id="MobiDB-lite"/>
    </source>
</evidence>